<dbReference type="OrthoDB" id="1933717at2759"/>
<dbReference type="GO" id="GO:0016491">
    <property type="term" value="F:oxidoreductase activity"/>
    <property type="evidence" value="ECO:0007669"/>
    <property type="project" value="UniProtKB-KW"/>
</dbReference>
<comment type="similarity">
    <text evidence="1">Belongs to the short-chain dehydrogenases/reductases (SDR) family.</text>
</comment>
<dbReference type="STRING" id="1890683.A0A427Y374"/>
<dbReference type="AlphaFoldDB" id="A0A427Y374"/>
<gene>
    <name evidence="3" type="ORF">EHS25_004915</name>
</gene>
<comment type="caution">
    <text evidence="3">The sequence shown here is derived from an EMBL/GenBank/DDBJ whole genome shotgun (WGS) entry which is preliminary data.</text>
</comment>
<dbReference type="Pfam" id="PF00106">
    <property type="entry name" value="adh_short"/>
    <property type="match status" value="1"/>
</dbReference>
<evidence type="ECO:0000256" key="2">
    <source>
        <dbReference type="ARBA" id="ARBA00023002"/>
    </source>
</evidence>
<reference evidence="3 4" key="1">
    <citation type="submission" date="2018-11" db="EMBL/GenBank/DDBJ databases">
        <title>Genome sequence of Saitozyma podzolica DSM 27192.</title>
        <authorList>
            <person name="Aliyu H."/>
            <person name="Gorte O."/>
            <person name="Ochsenreither K."/>
        </authorList>
    </citation>
    <scope>NUCLEOTIDE SEQUENCE [LARGE SCALE GENOMIC DNA]</scope>
    <source>
        <strain evidence="3 4">DSM 27192</strain>
    </source>
</reference>
<dbReference type="EMBL" id="RSCD01000020">
    <property type="protein sequence ID" value="RSH85519.1"/>
    <property type="molecule type" value="Genomic_DNA"/>
</dbReference>
<accession>A0A427Y374</accession>
<dbReference type="InterPro" id="IPR002347">
    <property type="entry name" value="SDR_fam"/>
</dbReference>
<dbReference type="Gene3D" id="3.40.50.720">
    <property type="entry name" value="NAD(P)-binding Rossmann-like Domain"/>
    <property type="match status" value="1"/>
</dbReference>
<keyword evidence="4" id="KW-1185">Reference proteome</keyword>
<proteinExistence type="inferred from homology"/>
<keyword evidence="2" id="KW-0560">Oxidoreductase</keyword>
<dbReference type="PANTHER" id="PTHR43669">
    <property type="entry name" value="5-KETO-D-GLUCONATE 5-REDUCTASE"/>
    <property type="match status" value="1"/>
</dbReference>
<evidence type="ECO:0000256" key="1">
    <source>
        <dbReference type="ARBA" id="ARBA00006484"/>
    </source>
</evidence>
<protein>
    <submittedName>
        <fullName evidence="3">Uncharacterized protein</fullName>
    </submittedName>
</protein>
<sequence length="154" mass="16749">MVSRSMRPSKLTWAHLPFSLFGPSLLSSSNLPIYLPIPSPKIIINGSISAYSPRPNHFPYTMSKHAIAGLTKCLPLDGRQHDIACSQLDIGNAQTAISRPGGMLQPNGPIMVEAKYYDVEYADQAVVYMASLPLCVNVLNQTLMAMTTPFVGRG</sequence>
<dbReference type="Proteomes" id="UP000279259">
    <property type="component" value="Unassembled WGS sequence"/>
</dbReference>
<evidence type="ECO:0000313" key="4">
    <source>
        <dbReference type="Proteomes" id="UP000279259"/>
    </source>
</evidence>
<evidence type="ECO:0000313" key="3">
    <source>
        <dbReference type="EMBL" id="RSH85519.1"/>
    </source>
</evidence>
<dbReference type="SUPFAM" id="SSF51735">
    <property type="entry name" value="NAD(P)-binding Rossmann-fold domains"/>
    <property type="match status" value="1"/>
</dbReference>
<name>A0A427Y374_9TREE</name>
<dbReference type="InterPro" id="IPR036291">
    <property type="entry name" value="NAD(P)-bd_dom_sf"/>
</dbReference>
<dbReference type="PANTHER" id="PTHR43669:SF3">
    <property type="entry name" value="ALCOHOL DEHYDROGENASE, PUTATIVE (AFU_ORTHOLOGUE AFUA_3G03445)-RELATED"/>
    <property type="match status" value="1"/>
</dbReference>
<organism evidence="3 4">
    <name type="scientific">Saitozyma podzolica</name>
    <dbReference type="NCBI Taxonomy" id="1890683"/>
    <lineage>
        <taxon>Eukaryota</taxon>
        <taxon>Fungi</taxon>
        <taxon>Dikarya</taxon>
        <taxon>Basidiomycota</taxon>
        <taxon>Agaricomycotina</taxon>
        <taxon>Tremellomycetes</taxon>
        <taxon>Tremellales</taxon>
        <taxon>Trimorphomycetaceae</taxon>
        <taxon>Saitozyma</taxon>
    </lineage>
</organism>